<protein>
    <submittedName>
        <fullName evidence="1">Uncharacterized protein</fullName>
    </submittedName>
</protein>
<keyword evidence="2" id="KW-1185">Reference proteome</keyword>
<evidence type="ECO:0000313" key="2">
    <source>
        <dbReference type="Proteomes" id="UP001056120"/>
    </source>
</evidence>
<accession>A0ACB8YF03</accession>
<organism evidence="1 2">
    <name type="scientific">Smallanthus sonchifolius</name>
    <dbReference type="NCBI Taxonomy" id="185202"/>
    <lineage>
        <taxon>Eukaryota</taxon>
        <taxon>Viridiplantae</taxon>
        <taxon>Streptophyta</taxon>
        <taxon>Embryophyta</taxon>
        <taxon>Tracheophyta</taxon>
        <taxon>Spermatophyta</taxon>
        <taxon>Magnoliopsida</taxon>
        <taxon>eudicotyledons</taxon>
        <taxon>Gunneridae</taxon>
        <taxon>Pentapetalae</taxon>
        <taxon>asterids</taxon>
        <taxon>campanulids</taxon>
        <taxon>Asterales</taxon>
        <taxon>Asteraceae</taxon>
        <taxon>Asteroideae</taxon>
        <taxon>Heliantheae alliance</taxon>
        <taxon>Millerieae</taxon>
        <taxon>Smallanthus</taxon>
    </lineage>
</organism>
<evidence type="ECO:0000313" key="1">
    <source>
        <dbReference type="EMBL" id="KAI3684001.1"/>
    </source>
</evidence>
<reference evidence="1 2" key="2">
    <citation type="journal article" date="2022" name="Mol. Ecol. Resour.">
        <title>The genomes of chicory, endive, great burdock and yacon provide insights into Asteraceae paleo-polyploidization history and plant inulin production.</title>
        <authorList>
            <person name="Fan W."/>
            <person name="Wang S."/>
            <person name="Wang H."/>
            <person name="Wang A."/>
            <person name="Jiang F."/>
            <person name="Liu H."/>
            <person name="Zhao H."/>
            <person name="Xu D."/>
            <person name="Zhang Y."/>
        </authorList>
    </citation>
    <scope>NUCLEOTIDE SEQUENCE [LARGE SCALE GENOMIC DNA]</scope>
    <source>
        <strain evidence="2">cv. Yunnan</strain>
        <tissue evidence="1">Leaves</tissue>
    </source>
</reference>
<name>A0ACB8YF03_9ASTR</name>
<dbReference type="Proteomes" id="UP001056120">
    <property type="component" value="Linkage Group LG28"/>
</dbReference>
<reference evidence="2" key="1">
    <citation type="journal article" date="2022" name="Mol. Ecol. Resour.">
        <title>The genomes of chicory, endive, great burdock and yacon provide insights into Asteraceae palaeo-polyploidization history and plant inulin production.</title>
        <authorList>
            <person name="Fan W."/>
            <person name="Wang S."/>
            <person name="Wang H."/>
            <person name="Wang A."/>
            <person name="Jiang F."/>
            <person name="Liu H."/>
            <person name="Zhao H."/>
            <person name="Xu D."/>
            <person name="Zhang Y."/>
        </authorList>
    </citation>
    <scope>NUCLEOTIDE SEQUENCE [LARGE SCALE GENOMIC DNA]</scope>
    <source>
        <strain evidence="2">cv. Yunnan</strain>
    </source>
</reference>
<dbReference type="EMBL" id="CM042045">
    <property type="protein sequence ID" value="KAI3684001.1"/>
    <property type="molecule type" value="Genomic_DNA"/>
</dbReference>
<comment type="caution">
    <text evidence="1">The sequence shown here is derived from an EMBL/GenBank/DDBJ whole genome shotgun (WGS) entry which is preliminary data.</text>
</comment>
<sequence>MTWIWTHVDAAYAGSACICPEFRHFLNGVEVPRNFATVCFRISPLALATVANESNNEDSNRLTQTLLESLNSSGVVYMTHAVIERVYVIRVAIGATLIEEKHVSMLWDMVQEHASNLLAKLTSIK</sequence>
<gene>
    <name evidence="1" type="ORF">L1987_84523</name>
</gene>
<proteinExistence type="predicted"/>